<reference evidence="1" key="2">
    <citation type="submission" date="2020-06" db="EMBL/GenBank/DDBJ databases">
        <title>Helianthus annuus Genome sequencing and assembly Release 2.</title>
        <authorList>
            <person name="Gouzy J."/>
            <person name="Langlade N."/>
            <person name="Munos S."/>
        </authorList>
    </citation>
    <scope>NUCLEOTIDE SEQUENCE</scope>
    <source>
        <tissue evidence="1">Leaves</tissue>
    </source>
</reference>
<dbReference type="EMBL" id="MNCJ02000326">
    <property type="protein sequence ID" value="KAF5780739.1"/>
    <property type="molecule type" value="Genomic_DNA"/>
</dbReference>
<name>A0A9K3MYQ7_HELAN</name>
<dbReference type="Proteomes" id="UP000215914">
    <property type="component" value="Unassembled WGS sequence"/>
</dbReference>
<sequence length="150" mass="16520">MREAQENLEAGKQRNDSLEIDLTTEKVKVETTEEAHKVSQVTLNVAQENYAEVQSTVEPLVTDFGWLQHYGLAHIANSILNATELDRAVVALTMVARAAGHHVGCVECAAHVEDALRTRFGTRHCSVSEGNVSTQPQNLFCTRQGVPFFS</sequence>
<dbReference type="Gramene" id="mRNA:HanXRQr2_Chr11g0475431">
    <property type="protein sequence ID" value="mRNA:HanXRQr2_Chr11g0475431"/>
    <property type="gene ID" value="HanXRQr2_Chr11g0475431"/>
</dbReference>
<comment type="caution">
    <text evidence="1">The sequence shown here is derived from an EMBL/GenBank/DDBJ whole genome shotgun (WGS) entry which is preliminary data.</text>
</comment>
<organism evidence="1 2">
    <name type="scientific">Helianthus annuus</name>
    <name type="common">Common sunflower</name>
    <dbReference type="NCBI Taxonomy" id="4232"/>
    <lineage>
        <taxon>Eukaryota</taxon>
        <taxon>Viridiplantae</taxon>
        <taxon>Streptophyta</taxon>
        <taxon>Embryophyta</taxon>
        <taxon>Tracheophyta</taxon>
        <taxon>Spermatophyta</taxon>
        <taxon>Magnoliopsida</taxon>
        <taxon>eudicotyledons</taxon>
        <taxon>Gunneridae</taxon>
        <taxon>Pentapetalae</taxon>
        <taxon>asterids</taxon>
        <taxon>campanulids</taxon>
        <taxon>Asterales</taxon>
        <taxon>Asteraceae</taxon>
        <taxon>Asteroideae</taxon>
        <taxon>Heliantheae alliance</taxon>
        <taxon>Heliantheae</taxon>
        <taxon>Helianthus</taxon>
    </lineage>
</organism>
<accession>A0A9K3MYQ7</accession>
<evidence type="ECO:0000313" key="1">
    <source>
        <dbReference type="EMBL" id="KAF5780739.1"/>
    </source>
</evidence>
<keyword evidence="2" id="KW-1185">Reference proteome</keyword>
<protein>
    <submittedName>
        <fullName evidence="1">Uncharacterized protein</fullName>
    </submittedName>
</protein>
<gene>
    <name evidence="1" type="ORF">HanXRQr2_Chr11g0475431</name>
</gene>
<reference evidence="1" key="1">
    <citation type="journal article" date="2017" name="Nature">
        <title>The sunflower genome provides insights into oil metabolism, flowering and Asterid evolution.</title>
        <authorList>
            <person name="Badouin H."/>
            <person name="Gouzy J."/>
            <person name="Grassa C.J."/>
            <person name="Murat F."/>
            <person name="Staton S.E."/>
            <person name="Cottret L."/>
            <person name="Lelandais-Briere C."/>
            <person name="Owens G.L."/>
            <person name="Carrere S."/>
            <person name="Mayjonade B."/>
            <person name="Legrand L."/>
            <person name="Gill N."/>
            <person name="Kane N.C."/>
            <person name="Bowers J.E."/>
            <person name="Hubner S."/>
            <person name="Bellec A."/>
            <person name="Berard A."/>
            <person name="Berges H."/>
            <person name="Blanchet N."/>
            <person name="Boniface M.C."/>
            <person name="Brunel D."/>
            <person name="Catrice O."/>
            <person name="Chaidir N."/>
            <person name="Claudel C."/>
            <person name="Donnadieu C."/>
            <person name="Faraut T."/>
            <person name="Fievet G."/>
            <person name="Helmstetter N."/>
            <person name="King M."/>
            <person name="Knapp S.J."/>
            <person name="Lai Z."/>
            <person name="Le Paslier M.C."/>
            <person name="Lippi Y."/>
            <person name="Lorenzon L."/>
            <person name="Mandel J.R."/>
            <person name="Marage G."/>
            <person name="Marchand G."/>
            <person name="Marquand E."/>
            <person name="Bret-Mestries E."/>
            <person name="Morien E."/>
            <person name="Nambeesan S."/>
            <person name="Nguyen T."/>
            <person name="Pegot-Espagnet P."/>
            <person name="Pouilly N."/>
            <person name="Raftis F."/>
            <person name="Sallet E."/>
            <person name="Schiex T."/>
            <person name="Thomas J."/>
            <person name="Vandecasteele C."/>
            <person name="Vares D."/>
            <person name="Vear F."/>
            <person name="Vautrin S."/>
            <person name="Crespi M."/>
            <person name="Mangin B."/>
            <person name="Burke J.M."/>
            <person name="Salse J."/>
            <person name="Munos S."/>
            <person name="Vincourt P."/>
            <person name="Rieseberg L.H."/>
            <person name="Langlade N.B."/>
        </authorList>
    </citation>
    <scope>NUCLEOTIDE SEQUENCE</scope>
    <source>
        <tissue evidence="1">Leaves</tissue>
    </source>
</reference>
<evidence type="ECO:0000313" key="2">
    <source>
        <dbReference type="Proteomes" id="UP000215914"/>
    </source>
</evidence>
<dbReference type="AlphaFoldDB" id="A0A9K3MYQ7"/>
<proteinExistence type="predicted"/>